<gene>
    <name evidence="2" type="ORF">CXB51_019079</name>
</gene>
<proteinExistence type="predicted"/>
<feature type="compositionally biased region" description="Basic and acidic residues" evidence="1">
    <location>
        <begin position="221"/>
        <end position="230"/>
    </location>
</feature>
<sequence length="309" mass="34718">MSFLKMTTTVKVSDDGMGTKLKCAINPLATSQNSSKLSFTVHFVDDYFRTRVVKENCQMERALEKQHMESIRKTMQMHENIFQHQVRELHRLYSVQKMLMDELKKEIKQNRFWATHVTSSDVNQQHLRAQTTCVNNSHVQVDPSTRERSGSSGDTMKIVRGFDLERPAGEDISADASAVVEDQAGPSSLMHSRISHMSIQGSDDSEVELTLSIGGSSSSKRMAENSKPHTQELGSSNSHSIHMGNKELDSSASFKSERGEDCSGPNTPMSASSATFDQERKRPHWLFQAIFLQVDKNVNAQIAHLFHKC</sequence>
<keyword evidence="3" id="KW-1185">Reference proteome</keyword>
<dbReference type="Proteomes" id="UP000701853">
    <property type="component" value="Chromosome 8"/>
</dbReference>
<reference evidence="2 3" key="1">
    <citation type="journal article" date="2021" name="bioRxiv">
        <title>The Gossypium anomalum genome as a resource for cotton improvement and evolutionary analysis of hybrid incompatibility.</title>
        <authorList>
            <person name="Grover C.E."/>
            <person name="Yuan D."/>
            <person name="Arick M.A."/>
            <person name="Miller E.R."/>
            <person name="Hu G."/>
            <person name="Peterson D.G."/>
            <person name="Wendel J.F."/>
            <person name="Udall J.A."/>
        </authorList>
    </citation>
    <scope>NUCLEOTIDE SEQUENCE [LARGE SCALE GENOMIC DNA]</scope>
    <source>
        <strain evidence="2">JFW-Udall</strain>
        <tissue evidence="2">Leaf</tissue>
    </source>
</reference>
<feature type="compositionally biased region" description="Polar residues" evidence="1">
    <location>
        <begin position="264"/>
        <end position="276"/>
    </location>
</feature>
<organism evidence="2 3">
    <name type="scientific">Gossypium anomalum</name>
    <dbReference type="NCBI Taxonomy" id="47600"/>
    <lineage>
        <taxon>Eukaryota</taxon>
        <taxon>Viridiplantae</taxon>
        <taxon>Streptophyta</taxon>
        <taxon>Embryophyta</taxon>
        <taxon>Tracheophyta</taxon>
        <taxon>Spermatophyta</taxon>
        <taxon>Magnoliopsida</taxon>
        <taxon>eudicotyledons</taxon>
        <taxon>Gunneridae</taxon>
        <taxon>Pentapetalae</taxon>
        <taxon>rosids</taxon>
        <taxon>malvids</taxon>
        <taxon>Malvales</taxon>
        <taxon>Malvaceae</taxon>
        <taxon>Malvoideae</taxon>
        <taxon>Gossypium</taxon>
    </lineage>
</organism>
<dbReference type="AlphaFoldDB" id="A0A8J5YZ16"/>
<dbReference type="EMBL" id="JAHUZN010000008">
    <property type="protein sequence ID" value="KAG8485725.1"/>
    <property type="molecule type" value="Genomic_DNA"/>
</dbReference>
<dbReference type="PANTHER" id="PTHR33167:SF33">
    <property type="entry name" value="MYB-CC TYPE TRANSCRIPTION FACTOR LHEQLE-CONTAINING DOMAIN-CONTAINING PROTEIN"/>
    <property type="match status" value="1"/>
</dbReference>
<dbReference type="PANTHER" id="PTHR33167">
    <property type="entry name" value="TRANSCRIPTION FACTOR, PUTATIVE (DUF863)-RELATED"/>
    <property type="match status" value="1"/>
</dbReference>
<comment type="caution">
    <text evidence="2">The sequence shown here is derived from an EMBL/GenBank/DDBJ whole genome shotgun (WGS) entry which is preliminary data.</text>
</comment>
<feature type="compositionally biased region" description="Basic and acidic residues" evidence="1">
    <location>
        <begin position="244"/>
        <end position="261"/>
    </location>
</feature>
<evidence type="ECO:0000256" key="1">
    <source>
        <dbReference type="SAM" id="MobiDB-lite"/>
    </source>
</evidence>
<dbReference type="OrthoDB" id="1928288at2759"/>
<evidence type="ECO:0000313" key="3">
    <source>
        <dbReference type="Proteomes" id="UP000701853"/>
    </source>
</evidence>
<accession>A0A8J5YZ16</accession>
<evidence type="ECO:0000313" key="2">
    <source>
        <dbReference type="EMBL" id="KAG8485725.1"/>
    </source>
</evidence>
<name>A0A8J5YZ16_9ROSI</name>
<protein>
    <submittedName>
        <fullName evidence="2">Uncharacterized protein</fullName>
    </submittedName>
</protein>
<feature type="region of interest" description="Disordered" evidence="1">
    <location>
        <begin position="215"/>
        <end position="277"/>
    </location>
</feature>